<dbReference type="GeneID" id="30145103"/>
<feature type="compositionally biased region" description="Low complexity" evidence="4">
    <location>
        <begin position="598"/>
        <end position="611"/>
    </location>
</feature>
<dbReference type="PANTHER" id="PTHR10151">
    <property type="entry name" value="ECTONUCLEOTIDE PYROPHOSPHATASE/PHOSPHODIESTERASE"/>
    <property type="match status" value="1"/>
</dbReference>
<dbReference type="InterPro" id="IPR042184">
    <property type="entry name" value="YqeY/Aim41_N"/>
</dbReference>
<comment type="subcellular location">
    <subcellularLocation>
        <location evidence="3">Mitochondrion</location>
    </subcellularLocation>
</comment>
<evidence type="ECO:0000313" key="7">
    <source>
        <dbReference type="Proteomes" id="UP000094336"/>
    </source>
</evidence>
<gene>
    <name evidence="3" type="primary">AIM41</name>
    <name evidence="6" type="ORF">BABINDRAFT_15332</name>
</gene>
<dbReference type="GO" id="GO:0016884">
    <property type="term" value="F:carbon-nitrogen ligase activity, with glutamine as amido-N-donor"/>
    <property type="evidence" value="ECO:0007669"/>
    <property type="project" value="UniProtKB-UniRule"/>
</dbReference>
<dbReference type="GO" id="GO:0047429">
    <property type="term" value="F:nucleoside triphosphate diphosphatase activity"/>
    <property type="evidence" value="ECO:0007669"/>
    <property type="project" value="TreeGrafter"/>
</dbReference>
<keyword evidence="5" id="KW-0472">Membrane</keyword>
<dbReference type="Proteomes" id="UP000094336">
    <property type="component" value="Unassembled WGS sequence"/>
</dbReference>
<dbReference type="CDD" id="cd16018">
    <property type="entry name" value="Enpp"/>
    <property type="match status" value="1"/>
</dbReference>
<keyword evidence="2 3" id="KW-0496">Mitochondrion</keyword>
<name>A0A1E3QJ01_9ASCO</name>
<feature type="region of interest" description="Disordered" evidence="4">
    <location>
        <begin position="575"/>
        <end position="611"/>
    </location>
</feature>
<accession>A0A1E3QJ01</accession>
<dbReference type="RefSeq" id="XP_018982958.1">
    <property type="nucleotide sequence ID" value="XM_019127250.1"/>
</dbReference>
<dbReference type="GO" id="GO:0005739">
    <property type="term" value="C:mitochondrion"/>
    <property type="evidence" value="ECO:0007669"/>
    <property type="project" value="UniProtKB-SubCell"/>
</dbReference>
<dbReference type="GO" id="GO:0017111">
    <property type="term" value="F:ribonucleoside triphosphate phosphatase activity"/>
    <property type="evidence" value="ECO:0007669"/>
    <property type="project" value="TreeGrafter"/>
</dbReference>
<dbReference type="PANTHER" id="PTHR10151:SF120">
    <property type="entry name" value="BIS(5'-ADENOSYL)-TRIPHOSPHATASE"/>
    <property type="match status" value="1"/>
</dbReference>
<reference evidence="7" key="1">
    <citation type="submission" date="2016-05" db="EMBL/GenBank/DDBJ databases">
        <title>Comparative genomics of biotechnologically important yeasts.</title>
        <authorList>
            <consortium name="DOE Joint Genome Institute"/>
            <person name="Riley R."/>
            <person name="Haridas S."/>
            <person name="Wolfe K.H."/>
            <person name="Lopes M.R."/>
            <person name="Hittinger C.T."/>
            <person name="Goker M."/>
            <person name="Salamov A."/>
            <person name="Wisecaver J."/>
            <person name="Long T.M."/>
            <person name="Aerts A.L."/>
            <person name="Barry K."/>
            <person name="Choi C."/>
            <person name="Clum A."/>
            <person name="Coughlan A.Y."/>
            <person name="Deshpande S."/>
            <person name="Douglass A.P."/>
            <person name="Hanson S.J."/>
            <person name="Klenk H.-P."/>
            <person name="Labutti K."/>
            <person name="Lapidus A."/>
            <person name="Lindquist E."/>
            <person name="Lipzen A."/>
            <person name="Meier-Kolthoff J.P."/>
            <person name="Ohm R.A."/>
            <person name="Otillar R.P."/>
            <person name="Pangilinan J."/>
            <person name="Peng Y."/>
            <person name="Rokas A."/>
            <person name="Rosa C.A."/>
            <person name="Scheuner C."/>
            <person name="Sibirny A.A."/>
            <person name="Slot J.C."/>
            <person name="Stielow J.B."/>
            <person name="Sun H."/>
            <person name="Kurtzman C.P."/>
            <person name="Blackwell M."/>
            <person name="Grigoriev I.V."/>
            <person name="Jeffries T.W."/>
        </authorList>
    </citation>
    <scope>NUCLEOTIDE SEQUENCE [LARGE SCALE GENOMIC DNA]</scope>
    <source>
        <strain evidence="7">NRRL Y-12698</strain>
    </source>
</reference>
<dbReference type="OrthoDB" id="415411at2759"/>
<dbReference type="FunFam" id="3.30.1360.180:FF:000003">
    <property type="entry name" value="Type I phosphodiesterase/nucleotide pyrophosphatase family protein"/>
    <property type="match status" value="1"/>
</dbReference>
<dbReference type="EMBL" id="KV454439">
    <property type="protein sequence ID" value="ODQ77630.1"/>
    <property type="molecule type" value="Genomic_DNA"/>
</dbReference>
<evidence type="ECO:0000256" key="2">
    <source>
        <dbReference type="ARBA" id="ARBA00023128"/>
    </source>
</evidence>
<evidence type="ECO:0000256" key="5">
    <source>
        <dbReference type="SAM" id="Phobius"/>
    </source>
</evidence>
<protein>
    <recommendedName>
        <fullName evidence="3">Altered inheritance of mitochondria protein 41</fullName>
    </recommendedName>
</protein>
<dbReference type="Pfam" id="PF01663">
    <property type="entry name" value="Phosphodiest"/>
    <property type="match status" value="1"/>
</dbReference>
<keyword evidence="5" id="KW-0812">Transmembrane</keyword>
<dbReference type="InterPro" id="IPR002591">
    <property type="entry name" value="Phosphodiest/P_Trfase"/>
</dbReference>
<keyword evidence="7" id="KW-1185">Reference proteome</keyword>
<dbReference type="GO" id="GO:0009141">
    <property type="term" value="P:nucleoside triphosphate metabolic process"/>
    <property type="evidence" value="ECO:0007669"/>
    <property type="project" value="TreeGrafter"/>
</dbReference>
<dbReference type="STRING" id="984486.A0A1E3QJ01"/>
<dbReference type="Pfam" id="PF09424">
    <property type="entry name" value="YqeY"/>
    <property type="match status" value="1"/>
</dbReference>
<dbReference type="InterPro" id="IPR017850">
    <property type="entry name" value="Alkaline_phosphatase_core_sf"/>
</dbReference>
<comment type="similarity">
    <text evidence="1 3">Belongs to the AIM41 family.</text>
</comment>
<evidence type="ECO:0000256" key="4">
    <source>
        <dbReference type="SAM" id="MobiDB-lite"/>
    </source>
</evidence>
<dbReference type="SUPFAM" id="SSF89095">
    <property type="entry name" value="GatB/YqeY motif"/>
    <property type="match status" value="1"/>
</dbReference>
<dbReference type="Gene3D" id="1.10.1510.10">
    <property type="entry name" value="Uncharacterised protein YqeY/AIM41 PF09424, N-terminal domain"/>
    <property type="match status" value="1"/>
</dbReference>
<dbReference type="InterPro" id="IPR019004">
    <property type="entry name" value="YqeY/Aim41"/>
</dbReference>
<dbReference type="SUPFAM" id="SSF53649">
    <property type="entry name" value="Alkaline phosphatase-like"/>
    <property type="match status" value="1"/>
</dbReference>
<evidence type="ECO:0000256" key="1">
    <source>
        <dbReference type="ARBA" id="ARBA00007538"/>
    </source>
</evidence>
<dbReference type="Gene3D" id="3.40.720.10">
    <property type="entry name" value="Alkaline Phosphatase, subunit A"/>
    <property type="match status" value="1"/>
</dbReference>
<feature type="compositionally biased region" description="Basic and acidic residues" evidence="4">
    <location>
        <begin position="576"/>
        <end position="590"/>
    </location>
</feature>
<feature type="transmembrane region" description="Helical" evidence="5">
    <location>
        <begin position="107"/>
        <end position="125"/>
    </location>
</feature>
<evidence type="ECO:0000256" key="3">
    <source>
        <dbReference type="RuleBase" id="RU365099"/>
    </source>
</evidence>
<dbReference type="InterPro" id="IPR003789">
    <property type="entry name" value="Asn/Gln_tRNA_amidoTrase-B-like"/>
</dbReference>
<dbReference type="AlphaFoldDB" id="A0A1E3QJ01"/>
<dbReference type="Gene3D" id="3.30.1360.180">
    <property type="match status" value="1"/>
</dbReference>
<evidence type="ECO:0000313" key="6">
    <source>
        <dbReference type="EMBL" id="ODQ77630.1"/>
    </source>
</evidence>
<sequence>MTSHAVDIPITDLDDDNDYLRPALMSDFDDDYSIPTREFTNLPPQSGKTSSFFDKIRSILTRKSVQALPEYYELQHTSQFATSGSESEHDSAVDHGQKVGKLRPDRILMLIFASFLFLIFVFAFVSKRNTEGYSKPILWNGTTEYYPTTIMISLDGFHPHYINSETTPHLHKMMANGYGTPYMVPSFPSSTFPNHWTMVTGLYPAEHGIVGNTFWDAANHRQFVNTKAKLSLPEYWWGGQPIWQTASYQGVELAVHMWPGSEVRFKNGNPMIVDQYNGSEVLSRKVDRMLGWLDLDISKRPELILGYAPTIDTLGHKYGVSGEQLKEGLTYVDTFIGAMVAGIELRNLTGIVNLIVVSDHGMAPTSNDRLVYLDDIVDTTKIEHTDGWPLYGLRPYLKYTVDEVYQELQSNVKGDSHYKVYLREEMPAEWNFGNVHRYEERIAPVWVVPDVGYAITNHSIMESQGNNYHPSGIHGYNNTEVLMRALFLAQGPYFKEKMGSPQMVKPFANTEIYNVICDTLNLVPLPNNGTTARVFSHGNALGDWQDDRAYPDVAFAMDSVVGNATYDILWGKAKGSKADNTDTKTEKKPAMESSSFEPDTTLSISSPSTSSPAKGGFLEHLGELWDDVEGFFGDVFGNNAKDDSDATKDKTEKVSHVIEDSVDKFNDAIEDGVEAIGEASKKNTVSFVRLQSTVAYEQLLASFKSDLKKAMIAKDGPKKTAIRNVMAVVKNKELEKMGKENNEFAAFDILSKIAQQRRDSIQQYSDASRTDLAEAEEYELTVVQEYLASLPVMSKAEISTKVTELINRLKEKAGENKVQMKDVMQAVNWKTLPAEWKASPVAVKAIMAQLHRELC</sequence>
<organism evidence="6 7">
    <name type="scientific">Babjeviella inositovora NRRL Y-12698</name>
    <dbReference type="NCBI Taxonomy" id="984486"/>
    <lineage>
        <taxon>Eukaryota</taxon>
        <taxon>Fungi</taxon>
        <taxon>Dikarya</taxon>
        <taxon>Ascomycota</taxon>
        <taxon>Saccharomycotina</taxon>
        <taxon>Pichiomycetes</taxon>
        <taxon>Serinales incertae sedis</taxon>
        <taxon>Babjeviella</taxon>
    </lineage>
</organism>
<proteinExistence type="inferred from homology"/>
<keyword evidence="5" id="KW-1133">Transmembrane helix</keyword>